<evidence type="ECO:0000256" key="1">
    <source>
        <dbReference type="ARBA" id="ARBA00007125"/>
    </source>
</evidence>
<gene>
    <name evidence="4" type="ORF">DMP06_01725</name>
</gene>
<dbReference type="InterPro" id="IPR043129">
    <property type="entry name" value="ATPase_NBD"/>
</dbReference>
<dbReference type="InterPro" id="IPR050273">
    <property type="entry name" value="GppA/Ppx_hydrolase"/>
</dbReference>
<dbReference type="SUPFAM" id="SSF53067">
    <property type="entry name" value="Actin-like ATPase domain"/>
    <property type="match status" value="2"/>
</dbReference>
<dbReference type="EMBL" id="QIBX01000001">
    <property type="protein sequence ID" value="RNL42147.1"/>
    <property type="molecule type" value="Genomic_DNA"/>
</dbReference>
<name>A0A3N0B4V3_9ACTN</name>
<comment type="similarity">
    <text evidence="1">Belongs to the GppA/Ppx family.</text>
</comment>
<dbReference type="InterPro" id="IPR003695">
    <property type="entry name" value="Ppx_GppA_N"/>
</dbReference>
<dbReference type="Proteomes" id="UP000269591">
    <property type="component" value="Unassembled WGS sequence"/>
</dbReference>
<dbReference type="PANTHER" id="PTHR30005">
    <property type="entry name" value="EXOPOLYPHOSPHATASE"/>
    <property type="match status" value="1"/>
</dbReference>
<dbReference type="Gene3D" id="3.30.420.150">
    <property type="entry name" value="Exopolyphosphatase. Domain 2"/>
    <property type="match status" value="1"/>
</dbReference>
<dbReference type="Pfam" id="PF02541">
    <property type="entry name" value="Ppx-GppA"/>
    <property type="match status" value="1"/>
</dbReference>
<dbReference type="OrthoDB" id="9793035at2"/>
<evidence type="ECO:0000313" key="5">
    <source>
        <dbReference type="Proteomes" id="UP000269591"/>
    </source>
</evidence>
<feature type="region of interest" description="Disordered" evidence="2">
    <location>
        <begin position="304"/>
        <end position="333"/>
    </location>
</feature>
<dbReference type="Gene3D" id="3.30.420.40">
    <property type="match status" value="1"/>
</dbReference>
<sequence>MKYGVIDVGSNTVRLCVYDVSADGKKFKTIVNRKITAGLASYVEGGALSDKGVEVAIESVRRCLKRAALLDVARVDVFATAVLRNISNSAEAVSAVEKGAGCSIALLSDEDEAHLGFVGACHEDVLDNGVLVDIGGGSAEVTLVAAGNDVMRASLPIGSLSSYKKHVADILPTPQEADAIRRDTAALLDAESSGIVEHRVKKLFGVGGSIRAIAETNALLRPEASYCDISRVDAEMLAEDVTENRRAFIDAVLHTSPERLHTISCGLAVLLEIFERFDAQTLHVCENGVREGFLIERMLGGVGEQPSAGSSRVQAAKKPIAKKTPAAKKPATR</sequence>
<protein>
    <submittedName>
        <fullName evidence="4">Exopolyphosphatase</fullName>
    </submittedName>
</protein>
<evidence type="ECO:0000256" key="2">
    <source>
        <dbReference type="SAM" id="MobiDB-lite"/>
    </source>
</evidence>
<evidence type="ECO:0000313" key="4">
    <source>
        <dbReference type="EMBL" id="RNL42147.1"/>
    </source>
</evidence>
<dbReference type="RefSeq" id="WP_123208005.1">
    <property type="nucleotide sequence ID" value="NZ_JBHTHO010000013.1"/>
</dbReference>
<keyword evidence="5" id="KW-1185">Reference proteome</keyword>
<reference evidence="5" key="1">
    <citation type="submission" date="2018-05" db="EMBL/GenBank/DDBJ databases">
        <title>Genome Sequencing of selected type strains of the family Eggerthellaceae.</title>
        <authorList>
            <person name="Danylec N."/>
            <person name="Stoll D.A."/>
            <person name="Doetsch A."/>
            <person name="Huch M."/>
        </authorList>
    </citation>
    <scope>NUCLEOTIDE SEQUENCE [LARGE SCALE GENOMIC DNA]</scope>
    <source>
        <strain evidence="5">DSM 24851</strain>
    </source>
</reference>
<organism evidence="4 5">
    <name type="scientific">Slackia equolifaciens</name>
    <dbReference type="NCBI Taxonomy" id="498718"/>
    <lineage>
        <taxon>Bacteria</taxon>
        <taxon>Bacillati</taxon>
        <taxon>Actinomycetota</taxon>
        <taxon>Coriobacteriia</taxon>
        <taxon>Eggerthellales</taxon>
        <taxon>Eggerthellaceae</taxon>
        <taxon>Slackia</taxon>
    </lineage>
</organism>
<dbReference type="PANTHER" id="PTHR30005:SF0">
    <property type="entry name" value="RETROGRADE REGULATION PROTEIN 2"/>
    <property type="match status" value="1"/>
</dbReference>
<evidence type="ECO:0000259" key="3">
    <source>
        <dbReference type="Pfam" id="PF02541"/>
    </source>
</evidence>
<dbReference type="CDD" id="cd24052">
    <property type="entry name" value="ASKHA_NBD_HpPPX-GppA-like"/>
    <property type="match status" value="1"/>
</dbReference>
<feature type="compositionally biased region" description="Low complexity" evidence="2">
    <location>
        <begin position="316"/>
        <end position="333"/>
    </location>
</feature>
<proteinExistence type="inferred from homology"/>
<dbReference type="GO" id="GO:0006357">
    <property type="term" value="P:regulation of transcription by RNA polymerase II"/>
    <property type="evidence" value="ECO:0007669"/>
    <property type="project" value="TreeGrafter"/>
</dbReference>
<feature type="domain" description="Ppx/GppA phosphatase N-terminal" evidence="3">
    <location>
        <begin position="24"/>
        <end position="298"/>
    </location>
</feature>
<accession>A0A3N0B4V3</accession>
<comment type="caution">
    <text evidence="4">The sequence shown here is derived from an EMBL/GenBank/DDBJ whole genome shotgun (WGS) entry which is preliminary data.</text>
</comment>
<dbReference type="AlphaFoldDB" id="A0A3N0B4V3"/>